<evidence type="ECO:0000313" key="4">
    <source>
        <dbReference type="Proteomes" id="UP000612746"/>
    </source>
</evidence>
<feature type="compositionally biased region" description="Basic residues" evidence="1">
    <location>
        <begin position="116"/>
        <end position="125"/>
    </location>
</feature>
<gene>
    <name evidence="3" type="ORF">INT44_001209</name>
</gene>
<evidence type="ECO:0000259" key="2">
    <source>
        <dbReference type="PROSITE" id="PS50934"/>
    </source>
</evidence>
<feature type="region of interest" description="Disordered" evidence="1">
    <location>
        <begin position="109"/>
        <end position="133"/>
    </location>
</feature>
<evidence type="ECO:0000256" key="1">
    <source>
        <dbReference type="SAM" id="MobiDB-lite"/>
    </source>
</evidence>
<dbReference type="AlphaFoldDB" id="A0A8H7Q9V2"/>
<organism evidence="3 4">
    <name type="scientific">Umbelopsis vinacea</name>
    <dbReference type="NCBI Taxonomy" id="44442"/>
    <lineage>
        <taxon>Eukaryota</taxon>
        <taxon>Fungi</taxon>
        <taxon>Fungi incertae sedis</taxon>
        <taxon>Mucoromycota</taxon>
        <taxon>Mucoromycotina</taxon>
        <taxon>Umbelopsidomycetes</taxon>
        <taxon>Umbelopsidales</taxon>
        <taxon>Umbelopsidaceae</taxon>
        <taxon>Umbelopsis</taxon>
    </lineage>
</organism>
<accession>A0A8H7Q9V2</accession>
<proteinExistence type="predicted"/>
<dbReference type="Pfam" id="PF04433">
    <property type="entry name" value="SWIRM"/>
    <property type="match status" value="1"/>
</dbReference>
<feature type="compositionally biased region" description="Low complexity" evidence="1">
    <location>
        <begin position="13"/>
        <end position="31"/>
    </location>
</feature>
<dbReference type="Proteomes" id="UP000612746">
    <property type="component" value="Unassembled WGS sequence"/>
</dbReference>
<dbReference type="Gene3D" id="1.10.10.10">
    <property type="entry name" value="Winged helix-like DNA-binding domain superfamily/Winged helix DNA-binding domain"/>
    <property type="match status" value="1"/>
</dbReference>
<reference evidence="3" key="1">
    <citation type="submission" date="2020-12" db="EMBL/GenBank/DDBJ databases">
        <title>Metabolic potential, ecology and presence of endohyphal bacteria is reflected in genomic diversity of Mucoromycotina.</title>
        <authorList>
            <person name="Muszewska A."/>
            <person name="Okrasinska A."/>
            <person name="Steczkiewicz K."/>
            <person name="Drgas O."/>
            <person name="Orlowska M."/>
            <person name="Perlinska-Lenart U."/>
            <person name="Aleksandrzak-Piekarczyk T."/>
            <person name="Szatraj K."/>
            <person name="Zielenkiewicz U."/>
            <person name="Pilsyk S."/>
            <person name="Malc E."/>
            <person name="Mieczkowski P."/>
            <person name="Kruszewska J.S."/>
            <person name="Biernat P."/>
            <person name="Pawlowska J."/>
        </authorList>
    </citation>
    <scope>NUCLEOTIDE SEQUENCE</scope>
    <source>
        <strain evidence="3">WA0000051536</strain>
    </source>
</reference>
<dbReference type="GO" id="GO:0010468">
    <property type="term" value="P:regulation of gene expression"/>
    <property type="evidence" value="ECO:0007669"/>
    <property type="project" value="UniProtKB-ARBA"/>
</dbReference>
<dbReference type="FunFam" id="1.10.10.10:FF:000087">
    <property type="entry name" value="Transcriptional adapter 2"/>
    <property type="match status" value="1"/>
</dbReference>
<dbReference type="EMBL" id="JAEPRA010000002">
    <property type="protein sequence ID" value="KAG2188456.1"/>
    <property type="molecule type" value="Genomic_DNA"/>
</dbReference>
<protein>
    <recommendedName>
        <fullName evidence="2">SWIRM domain-containing protein</fullName>
    </recommendedName>
</protein>
<dbReference type="SUPFAM" id="SSF46689">
    <property type="entry name" value="Homeodomain-like"/>
    <property type="match status" value="1"/>
</dbReference>
<dbReference type="InterPro" id="IPR036388">
    <property type="entry name" value="WH-like_DNA-bd_sf"/>
</dbReference>
<keyword evidence="4" id="KW-1185">Reference proteome</keyword>
<dbReference type="InterPro" id="IPR007526">
    <property type="entry name" value="SWIRM"/>
</dbReference>
<comment type="caution">
    <text evidence="3">The sequence shown here is derived from an EMBL/GenBank/DDBJ whole genome shotgun (WGS) entry which is preliminary data.</text>
</comment>
<dbReference type="OrthoDB" id="5598695at2759"/>
<feature type="region of interest" description="Disordered" evidence="1">
    <location>
        <begin position="1"/>
        <end position="38"/>
    </location>
</feature>
<dbReference type="InterPro" id="IPR009057">
    <property type="entry name" value="Homeodomain-like_sf"/>
</dbReference>
<dbReference type="PROSITE" id="PS50934">
    <property type="entry name" value="SWIRM"/>
    <property type="match status" value="1"/>
</dbReference>
<feature type="domain" description="SWIRM" evidence="2">
    <location>
        <begin position="240"/>
        <end position="334"/>
    </location>
</feature>
<name>A0A8H7Q9V2_9FUNG</name>
<sequence>MLSTNEHSLHCDSTTATTTTSLLSPPLTPTSDNQSMTEDQLPWSVDKKGLKANDHYTAMSPPDFDARRGRNKSLIRYEQAMALPEFDLPAPKHELIQCDQFITQRSFPPPAAPWMNHRKSTKPRRSLQSDQRADQKIFQLRVYDTSPSDLLHYSSRVIQPPIVKSKSESPDHYGTHSDDEQTIQFKRRRALSDASESATTKKCKTDAAMAFDRVNVEETDDQFFESGWIPNYQVFDQRPVRVVWKGSPLQIGHMPYFQKLHQGEVNIASTLRLTPEQYIKCKRTLIQAASKYESQGIPFRKSDAQKLCRVDVNKTSTLWSIFGKLGWMGDGCIN</sequence>
<evidence type="ECO:0000313" key="3">
    <source>
        <dbReference type="EMBL" id="KAG2188456.1"/>
    </source>
</evidence>